<dbReference type="OrthoDB" id="2575097at2759"/>
<feature type="compositionally biased region" description="Basic and acidic residues" evidence="1">
    <location>
        <begin position="298"/>
        <end position="320"/>
    </location>
</feature>
<reference evidence="3" key="4">
    <citation type="submission" date="2024-02" db="EMBL/GenBank/DDBJ databases">
        <title>Comparative genomics of Cryptococcus and Kwoniella reveals pathogenesis evolution and contrasting modes of karyotype evolution via chromosome fusion or intercentromeric recombination.</title>
        <authorList>
            <person name="Coelho M.A."/>
            <person name="David-Palma M."/>
            <person name="Shea T."/>
            <person name="Bowers K."/>
            <person name="McGinley-Smith S."/>
            <person name="Mohammad A.W."/>
            <person name="Gnirke A."/>
            <person name="Yurkov A.M."/>
            <person name="Nowrousian M."/>
            <person name="Sun S."/>
            <person name="Cuomo C.A."/>
            <person name="Heitman J."/>
        </authorList>
    </citation>
    <scope>NUCLEOTIDE SEQUENCE</scope>
    <source>
        <strain evidence="3">CBS 10737</strain>
    </source>
</reference>
<protein>
    <submittedName>
        <fullName evidence="2">Uncharacterized protein</fullName>
    </submittedName>
</protein>
<reference evidence="2" key="3">
    <citation type="submission" date="2016-07" db="EMBL/GenBank/DDBJ databases">
        <title>Evolution of pathogenesis and genome organization in the Tremellales.</title>
        <authorList>
            <person name="Cuomo C."/>
            <person name="Litvintseva A."/>
            <person name="Heitman J."/>
            <person name="Chen Y."/>
            <person name="Sun S."/>
            <person name="Springer D."/>
            <person name="Dromer F."/>
            <person name="Young S."/>
            <person name="Zeng Q."/>
            <person name="Chapman S."/>
            <person name="Gujja S."/>
            <person name="Saif S."/>
            <person name="Birren B."/>
        </authorList>
    </citation>
    <scope>NUCLEOTIDE SEQUENCE</scope>
    <source>
        <strain evidence="2">CBS 10737</strain>
    </source>
</reference>
<feature type="region of interest" description="Disordered" evidence="1">
    <location>
        <begin position="167"/>
        <end position="188"/>
    </location>
</feature>
<dbReference type="KEGG" id="kpin:30170742"/>
<feature type="region of interest" description="Disordered" evidence="1">
    <location>
        <begin position="259"/>
        <end position="322"/>
    </location>
</feature>
<reference evidence="3" key="2">
    <citation type="submission" date="2013-07" db="EMBL/GenBank/DDBJ databases">
        <authorList>
            <consortium name="The Broad Institute Genome Sequencing Platform"/>
            <person name="Cuomo C."/>
            <person name="Litvintseva A."/>
            <person name="Chen Y."/>
            <person name="Heitman J."/>
            <person name="Sun S."/>
            <person name="Springer D."/>
            <person name="Dromer F."/>
            <person name="Young S.K."/>
            <person name="Zeng Q."/>
            <person name="Gargeya S."/>
            <person name="Fitzgerald M."/>
            <person name="Abouelleil A."/>
            <person name="Alvarado L."/>
            <person name="Berlin A.M."/>
            <person name="Chapman S.B."/>
            <person name="Dewar J."/>
            <person name="Goldberg J."/>
            <person name="Griggs A."/>
            <person name="Gujja S."/>
            <person name="Hansen M."/>
            <person name="Howarth C."/>
            <person name="Imamovic A."/>
            <person name="Larimer J."/>
            <person name="McCowan C."/>
            <person name="Murphy C."/>
            <person name="Pearson M."/>
            <person name="Priest M."/>
            <person name="Roberts A."/>
            <person name="Saif S."/>
            <person name="Shea T."/>
            <person name="Sykes S."/>
            <person name="Wortman J."/>
            <person name="Nusbaum C."/>
            <person name="Birren B."/>
        </authorList>
    </citation>
    <scope>NUCLEOTIDE SEQUENCE</scope>
    <source>
        <strain evidence="3">CBS 10737</strain>
    </source>
</reference>
<dbReference type="RefSeq" id="XP_019012877.1">
    <property type="nucleotide sequence ID" value="XM_019154137.1"/>
</dbReference>
<evidence type="ECO:0000313" key="2">
    <source>
        <dbReference type="EMBL" id="OCF51658.1"/>
    </source>
</evidence>
<feature type="compositionally biased region" description="Polar residues" evidence="1">
    <location>
        <begin position="278"/>
        <end position="287"/>
    </location>
</feature>
<feature type="compositionally biased region" description="Low complexity" evidence="1">
    <location>
        <begin position="96"/>
        <end position="121"/>
    </location>
</feature>
<dbReference type="GeneID" id="30170742"/>
<dbReference type="AlphaFoldDB" id="A0A1B9I7X7"/>
<reference evidence="2" key="1">
    <citation type="submission" date="2013-07" db="EMBL/GenBank/DDBJ databases">
        <title>The Genome Sequence of Cryptococcus pinus CBS10737.</title>
        <authorList>
            <consortium name="The Broad Institute Genome Sequencing Platform"/>
            <person name="Cuomo C."/>
            <person name="Litvintseva A."/>
            <person name="Chen Y."/>
            <person name="Heitman J."/>
            <person name="Sun S."/>
            <person name="Springer D."/>
            <person name="Dromer F."/>
            <person name="Young S.K."/>
            <person name="Zeng Q."/>
            <person name="Gargeya S."/>
            <person name="Fitzgerald M."/>
            <person name="Abouelleil A."/>
            <person name="Alvarado L."/>
            <person name="Berlin A.M."/>
            <person name="Chapman S.B."/>
            <person name="Dewar J."/>
            <person name="Goldberg J."/>
            <person name="Griggs A."/>
            <person name="Gujja S."/>
            <person name="Hansen M."/>
            <person name="Howarth C."/>
            <person name="Imamovic A."/>
            <person name="Larimer J."/>
            <person name="McCowan C."/>
            <person name="Murphy C."/>
            <person name="Pearson M."/>
            <person name="Priest M."/>
            <person name="Roberts A."/>
            <person name="Saif S."/>
            <person name="Shea T."/>
            <person name="Sykes S."/>
            <person name="Wortman J."/>
            <person name="Nusbaum C."/>
            <person name="Birren B."/>
        </authorList>
    </citation>
    <scope>NUCLEOTIDE SEQUENCE [LARGE SCALE GENOMIC DNA]</scope>
    <source>
        <strain evidence="2">CBS 10737</strain>
    </source>
</reference>
<evidence type="ECO:0000256" key="1">
    <source>
        <dbReference type="SAM" id="MobiDB-lite"/>
    </source>
</evidence>
<sequence length="391" mass="43942">MSSHELIPLFPSATHPAIPISVQILSKLRHLTAPGKGNDLKGEERTALVGVAALLGCERIQSKDLLLSSAQKASSVSPSHFRSTLSKCRILLESIPSPNNSSLHKSPSKNSSTSTSTSISNDGGNDQIEDDLNSTHTPCLNIRSENLINPLQTPKKKYKFSSGIDISSLVKSPNNQNQNNNKTPKKSYDSVIASPLRQSIIRQTSNQIQSSSSLPESPIKEVILKEIDIDIEKTPSKKNKYNNGIDLENPPSIIKSVKNQRNRNNENSNSFFALRPGNSITPSKSIINQNQEQEKEEESWMHRRPEETHKKSKRFEVEKHQKTKKKNEIRKVDWTYKEDIWGKSIKDDIDFENIWKDLDLCLEKYELPSIANTEINGNDIENILLNALMET</sequence>
<name>A0A1B9I7X7_9TREE</name>
<dbReference type="EMBL" id="KV700115">
    <property type="protein sequence ID" value="OCF51658.1"/>
    <property type="molecule type" value="Genomic_DNA"/>
</dbReference>
<evidence type="ECO:0000313" key="3">
    <source>
        <dbReference type="EMBL" id="WWC70881.1"/>
    </source>
</evidence>
<dbReference type="EMBL" id="CP144524">
    <property type="protein sequence ID" value="WWC70881.1"/>
    <property type="molecule type" value="Genomic_DNA"/>
</dbReference>
<organism evidence="2">
    <name type="scientific">Kwoniella pini CBS 10737</name>
    <dbReference type="NCBI Taxonomy" id="1296096"/>
    <lineage>
        <taxon>Eukaryota</taxon>
        <taxon>Fungi</taxon>
        <taxon>Dikarya</taxon>
        <taxon>Basidiomycota</taxon>
        <taxon>Agaricomycotina</taxon>
        <taxon>Tremellomycetes</taxon>
        <taxon>Tremellales</taxon>
        <taxon>Cryptococcaceae</taxon>
        <taxon>Kwoniella</taxon>
    </lineage>
</organism>
<dbReference type="STRING" id="1296096.A0A1B9I7X7"/>
<gene>
    <name evidence="2" type="ORF">I206_02373</name>
    <name evidence="3" type="ORF">I206_104833</name>
</gene>
<feature type="region of interest" description="Disordered" evidence="1">
    <location>
        <begin position="96"/>
        <end position="136"/>
    </location>
</feature>
<keyword evidence="4" id="KW-1185">Reference proteome</keyword>
<accession>A0A1B9I7X7</accession>
<dbReference type="Proteomes" id="UP000094020">
    <property type="component" value="Chromosome 6"/>
</dbReference>
<proteinExistence type="predicted"/>
<evidence type="ECO:0000313" key="4">
    <source>
        <dbReference type="Proteomes" id="UP000094020"/>
    </source>
</evidence>